<keyword evidence="1" id="KW-0808">Transferase</keyword>
<dbReference type="PANTHER" id="PTHR12283">
    <property type="entry name" value="GLUTAMINYL-PEPTIDE CYCLOTRANSFERASE"/>
    <property type="match status" value="1"/>
</dbReference>
<feature type="domain" description="Peptidase M28" evidence="4">
    <location>
        <begin position="51"/>
        <end position="277"/>
    </location>
</feature>
<dbReference type="Gene3D" id="3.40.630.10">
    <property type="entry name" value="Zn peptidases"/>
    <property type="match status" value="1"/>
</dbReference>
<keyword evidence="3" id="KW-0862">Zinc</keyword>
<evidence type="ECO:0000259" key="4">
    <source>
        <dbReference type="Pfam" id="PF04389"/>
    </source>
</evidence>
<dbReference type="InterPro" id="IPR040234">
    <property type="entry name" value="QC/QCL"/>
</dbReference>
<keyword evidence="3" id="KW-0479">Metal-binding</keyword>
<evidence type="ECO:0000256" key="3">
    <source>
        <dbReference type="RuleBase" id="RU361240"/>
    </source>
</evidence>
<dbReference type="GO" id="GO:0016603">
    <property type="term" value="F:glutaminyl-peptide cyclotransferase activity"/>
    <property type="evidence" value="ECO:0007669"/>
    <property type="project" value="InterPro"/>
</dbReference>
<dbReference type="CDD" id="cd03880">
    <property type="entry name" value="M28_QC_like"/>
    <property type="match status" value="1"/>
</dbReference>
<gene>
    <name evidence="5" type="ORF">K493DRAFT_180857</name>
</gene>
<dbReference type="Proteomes" id="UP000193498">
    <property type="component" value="Unassembled WGS sequence"/>
</dbReference>
<dbReference type="STRING" id="1314790.A0A1Y1YHB4"/>
<proteinExistence type="inferred from homology"/>
<sequence length="286" mass="31968">LKPFLVPRVSGTQANKRVQEVIKSHFRKLGWNVEEDRFNDTTPLGIKSFNNIIASKTPQASRKLILAAHFDSKFLGKGGFIGAIDSAVSCAILLDVALALDKLLLNSNKRDVGLEMVFFDGEEAVVSWSLSDSVYGARHLADRWSKTPLPNDKNTTRIQAIELFVLLDLIGVRGSTIWNLQTSTTSEFGKFVELEERLAELDLLSTSVSASNSAEYFHPELYGSYIDDDHRPFLSKGVPIVHLIPAFFPEVWHQMSDNADAIDHDTVLDFSLLIRAFVAEYLQLFP</sequence>
<keyword evidence="3" id="KW-0378">Hydrolase</keyword>
<protein>
    <recommendedName>
        <fullName evidence="3">Peptide hydrolase</fullName>
        <ecNumber evidence="3">3.4.-.-</ecNumber>
    </recommendedName>
</protein>
<dbReference type="InParanoid" id="A0A1Y1YHB4"/>
<evidence type="ECO:0000313" key="5">
    <source>
        <dbReference type="EMBL" id="ORX97263.1"/>
    </source>
</evidence>
<keyword evidence="3" id="KW-0645">Protease</keyword>
<dbReference type="EMBL" id="MCFE01000136">
    <property type="protein sequence ID" value="ORX97263.1"/>
    <property type="molecule type" value="Genomic_DNA"/>
</dbReference>
<organism evidence="5 6">
    <name type="scientific">Basidiobolus meristosporus CBS 931.73</name>
    <dbReference type="NCBI Taxonomy" id="1314790"/>
    <lineage>
        <taxon>Eukaryota</taxon>
        <taxon>Fungi</taxon>
        <taxon>Fungi incertae sedis</taxon>
        <taxon>Zoopagomycota</taxon>
        <taxon>Entomophthoromycotina</taxon>
        <taxon>Basidiobolomycetes</taxon>
        <taxon>Basidiobolales</taxon>
        <taxon>Basidiobolaceae</taxon>
        <taxon>Basidiobolus</taxon>
    </lineage>
</organism>
<evidence type="ECO:0000313" key="6">
    <source>
        <dbReference type="Proteomes" id="UP000193498"/>
    </source>
</evidence>
<feature type="non-terminal residue" evidence="5">
    <location>
        <position position="1"/>
    </location>
</feature>
<evidence type="ECO:0000256" key="2">
    <source>
        <dbReference type="ARBA" id="ARBA00023315"/>
    </source>
</evidence>
<dbReference type="GO" id="GO:0006508">
    <property type="term" value="P:proteolysis"/>
    <property type="evidence" value="ECO:0007669"/>
    <property type="project" value="UniProtKB-KW"/>
</dbReference>
<keyword evidence="6" id="KW-1185">Reference proteome</keyword>
<dbReference type="Pfam" id="PF04389">
    <property type="entry name" value="Peptidase_M28"/>
    <property type="match status" value="1"/>
</dbReference>
<reference evidence="5 6" key="1">
    <citation type="submission" date="2016-07" db="EMBL/GenBank/DDBJ databases">
        <title>Pervasive Adenine N6-methylation of Active Genes in Fungi.</title>
        <authorList>
            <consortium name="DOE Joint Genome Institute"/>
            <person name="Mondo S.J."/>
            <person name="Dannebaum R.O."/>
            <person name="Kuo R.C."/>
            <person name="Labutti K."/>
            <person name="Haridas S."/>
            <person name="Kuo A."/>
            <person name="Salamov A."/>
            <person name="Ahrendt S.R."/>
            <person name="Lipzen A."/>
            <person name="Sullivan W."/>
            <person name="Andreopoulos W.B."/>
            <person name="Clum A."/>
            <person name="Lindquist E."/>
            <person name="Daum C."/>
            <person name="Ramamoorthy G.K."/>
            <person name="Gryganskyi A."/>
            <person name="Culley D."/>
            <person name="Magnuson J.K."/>
            <person name="James T.Y."/>
            <person name="O'Malley M.A."/>
            <person name="Stajich J.E."/>
            <person name="Spatafora J.W."/>
            <person name="Visel A."/>
            <person name="Grigoriev I.V."/>
        </authorList>
    </citation>
    <scope>NUCLEOTIDE SEQUENCE [LARGE SCALE GENOMIC DNA]</scope>
    <source>
        <strain evidence="5 6">CBS 931.73</strain>
    </source>
</reference>
<dbReference type="AlphaFoldDB" id="A0A1Y1YHB4"/>
<dbReference type="OrthoDB" id="3907302at2759"/>
<dbReference type="GO" id="GO:0008270">
    <property type="term" value="F:zinc ion binding"/>
    <property type="evidence" value="ECO:0007669"/>
    <property type="project" value="TreeGrafter"/>
</dbReference>
<dbReference type="GO" id="GO:0008233">
    <property type="term" value="F:peptidase activity"/>
    <property type="evidence" value="ECO:0007669"/>
    <property type="project" value="UniProtKB-KW"/>
</dbReference>
<dbReference type="PANTHER" id="PTHR12283:SF6">
    <property type="entry name" value="GLUTAMINYL-PEPTIDE CYCLOTRANSFERASE-RELATED"/>
    <property type="match status" value="1"/>
</dbReference>
<feature type="non-terminal residue" evidence="5">
    <location>
        <position position="286"/>
    </location>
</feature>
<dbReference type="InterPro" id="IPR007484">
    <property type="entry name" value="Peptidase_M28"/>
</dbReference>
<dbReference type="SUPFAM" id="SSF53187">
    <property type="entry name" value="Zn-dependent exopeptidases"/>
    <property type="match status" value="1"/>
</dbReference>
<name>A0A1Y1YHB4_9FUNG</name>
<comment type="caution">
    <text evidence="5">The sequence shown here is derived from an EMBL/GenBank/DDBJ whole genome shotgun (WGS) entry which is preliminary data.</text>
</comment>
<accession>A0A1Y1YHB4</accession>
<evidence type="ECO:0000256" key="1">
    <source>
        <dbReference type="ARBA" id="ARBA00022679"/>
    </source>
</evidence>
<keyword evidence="2" id="KW-0012">Acyltransferase</keyword>
<comment type="similarity">
    <text evidence="3">Belongs to the peptidase M28 family.</text>
</comment>
<dbReference type="InterPro" id="IPR037457">
    <property type="entry name" value="M28_QC"/>
</dbReference>
<dbReference type="EC" id="3.4.-.-" evidence="3"/>